<comment type="caution">
    <text evidence="1">The sequence shown here is derived from an EMBL/GenBank/DDBJ whole genome shotgun (WGS) entry which is preliminary data.</text>
</comment>
<dbReference type="OrthoDB" id="2941569at2"/>
<dbReference type="RefSeq" id="WP_121681363.1">
    <property type="nucleotide sequence ID" value="NZ_RCVZ01000010.1"/>
</dbReference>
<keyword evidence="2" id="KW-1185">Reference proteome</keyword>
<proteinExistence type="predicted"/>
<dbReference type="EMBL" id="RCVZ01000010">
    <property type="protein sequence ID" value="RLQ94272.1"/>
    <property type="molecule type" value="Genomic_DNA"/>
</dbReference>
<protein>
    <submittedName>
        <fullName evidence="1">Uncharacterized protein</fullName>
    </submittedName>
</protein>
<sequence>MYSSKNQMDDEANHEKRILALERQVALGLWIQSLGQLIEINGLSGLLQMEEDMDSSGEKTILAGNWVKFTGILTEALSVSKQIGETDKSKLIKEQEAAITGDLLAALGSLIEVFGGVEVLQEEKENITFLVP</sequence>
<accession>A0A3L7K0U9</accession>
<dbReference type="Proteomes" id="UP000276770">
    <property type="component" value="Unassembled WGS sequence"/>
</dbReference>
<reference evidence="1 2" key="1">
    <citation type="submission" date="2018-10" db="EMBL/GenBank/DDBJ databases">
        <title>Falsibacillus sp. genome draft.</title>
        <authorList>
            <person name="Shi S."/>
        </authorList>
    </citation>
    <scope>NUCLEOTIDE SEQUENCE [LARGE SCALE GENOMIC DNA]</scope>
    <source>
        <strain evidence="1 2">GY 10110</strain>
    </source>
</reference>
<name>A0A3L7K0U9_9BACI</name>
<dbReference type="AlphaFoldDB" id="A0A3L7K0U9"/>
<gene>
    <name evidence="1" type="ORF">D9X91_14520</name>
</gene>
<organism evidence="1 2">
    <name type="scientific">Falsibacillus albus</name>
    <dbReference type="NCBI Taxonomy" id="2478915"/>
    <lineage>
        <taxon>Bacteria</taxon>
        <taxon>Bacillati</taxon>
        <taxon>Bacillota</taxon>
        <taxon>Bacilli</taxon>
        <taxon>Bacillales</taxon>
        <taxon>Bacillaceae</taxon>
        <taxon>Falsibacillus</taxon>
    </lineage>
</organism>
<evidence type="ECO:0000313" key="2">
    <source>
        <dbReference type="Proteomes" id="UP000276770"/>
    </source>
</evidence>
<evidence type="ECO:0000313" key="1">
    <source>
        <dbReference type="EMBL" id="RLQ94272.1"/>
    </source>
</evidence>